<dbReference type="AlphaFoldDB" id="A0AAW3VGL2"/>
<dbReference type="PANTHER" id="PTHR39639">
    <property type="entry name" value="CHROMOSOME 16, WHOLE GENOME SHOTGUN SEQUENCE"/>
    <property type="match status" value="1"/>
</dbReference>
<dbReference type="InterPro" id="IPR004919">
    <property type="entry name" value="GmrSD_N"/>
</dbReference>
<proteinExistence type="predicted"/>
<dbReference type="Proteomes" id="UP000548425">
    <property type="component" value="Unassembled WGS sequence"/>
</dbReference>
<accession>A0AAW3VGL2</accession>
<sequence>MVAKIKSTANELADILFPEQDFDDFAENILDIPPEQRKLITESSDYTVETLVNKVLNESIFIPDFQRKYVWSDIQASKLIESLIIQCPIPVIYLNQEPDQRYSVIDGNQRVTSLKRFLNNEFSLKGLTAYSELEGLTYSQLDPRIQRHINNRTLRCISISKDTHPQVKFDVFERLNSGSVKLNKQELRHGLYYGKLIKAAKELVLKTEITKYVLPIDNKNKRMKAEEFILRFWTLSSDFENYKGSLAASINNFIEKNKNNSNLNELEDNFKNTLNLVTRSFGDYSFMTFTKDKEGNYLKLKFNAALYDALMVGLYENEKNGKLKVSTSKNENIEKLYELFQSDKDFVKNISQATGNKNSIKYRIDKIKEIFGA</sequence>
<evidence type="ECO:0000313" key="3">
    <source>
        <dbReference type="Proteomes" id="UP000548425"/>
    </source>
</evidence>
<dbReference type="PANTHER" id="PTHR39639:SF1">
    <property type="entry name" value="DUF262 DOMAIN-CONTAINING PROTEIN"/>
    <property type="match status" value="1"/>
</dbReference>
<gene>
    <name evidence="2" type="ORF">HNP34_001578</name>
</gene>
<dbReference type="RefSeq" id="WP_184413047.1">
    <property type="nucleotide sequence ID" value="NZ_JACHLA010000006.1"/>
</dbReference>
<dbReference type="Pfam" id="PF03235">
    <property type="entry name" value="GmrSD_N"/>
    <property type="match status" value="1"/>
</dbReference>
<reference evidence="2 3" key="1">
    <citation type="submission" date="2020-08" db="EMBL/GenBank/DDBJ databases">
        <title>Functional genomics of gut bacteria from endangered species of beetles.</title>
        <authorList>
            <person name="Carlos-Shanley C."/>
        </authorList>
    </citation>
    <scope>NUCLEOTIDE SEQUENCE [LARGE SCALE GENOMIC DNA]</scope>
    <source>
        <strain evidence="2 3">S00127</strain>
    </source>
</reference>
<dbReference type="EMBL" id="JACHLA010000006">
    <property type="protein sequence ID" value="MBB6363446.1"/>
    <property type="molecule type" value="Genomic_DNA"/>
</dbReference>
<evidence type="ECO:0000313" key="2">
    <source>
        <dbReference type="EMBL" id="MBB6363446.1"/>
    </source>
</evidence>
<protein>
    <submittedName>
        <fullName evidence="2">Uncharacterized protein with ParB-like and HNH nuclease domain</fullName>
    </submittedName>
</protein>
<name>A0AAW3VGL2_ACILW</name>
<evidence type="ECO:0000259" key="1">
    <source>
        <dbReference type="Pfam" id="PF03235"/>
    </source>
</evidence>
<organism evidence="2 3">
    <name type="scientific">Acinetobacter lwoffii</name>
    <dbReference type="NCBI Taxonomy" id="28090"/>
    <lineage>
        <taxon>Bacteria</taxon>
        <taxon>Pseudomonadati</taxon>
        <taxon>Pseudomonadota</taxon>
        <taxon>Gammaproteobacteria</taxon>
        <taxon>Moraxellales</taxon>
        <taxon>Moraxellaceae</taxon>
        <taxon>Acinetobacter</taxon>
    </lineage>
</organism>
<comment type="caution">
    <text evidence="2">The sequence shown here is derived from an EMBL/GenBank/DDBJ whole genome shotgun (WGS) entry which is preliminary data.</text>
</comment>
<feature type="domain" description="GmrSD restriction endonucleases N-terminal" evidence="1">
    <location>
        <begin position="49"/>
        <end position="192"/>
    </location>
</feature>